<accession>A0A1L3Q2L4</accession>
<dbReference type="STRING" id="2177.BHR79_06150"/>
<dbReference type="EMBL" id="FNMU01000003">
    <property type="protein sequence ID" value="SDW59153.1"/>
    <property type="molecule type" value="Genomic_DNA"/>
</dbReference>
<dbReference type="GeneID" id="30583330"/>
<evidence type="ECO:0000313" key="6">
    <source>
        <dbReference type="Proteomes" id="UP000267921"/>
    </source>
</evidence>
<dbReference type="InterPro" id="IPR017211">
    <property type="entry name" value="UCP037465_Znf"/>
</dbReference>
<dbReference type="Proteomes" id="UP000267921">
    <property type="component" value="Unassembled WGS sequence"/>
</dbReference>
<dbReference type="SUPFAM" id="SSF57903">
    <property type="entry name" value="FYVE/PHD zinc finger"/>
    <property type="match status" value="1"/>
</dbReference>
<evidence type="ECO:0000313" key="1">
    <source>
        <dbReference type="EMBL" id="APH39107.1"/>
    </source>
</evidence>
<dbReference type="RefSeq" id="WP_072561543.1">
    <property type="nucleotide sequence ID" value="NZ_CP017921.1"/>
</dbReference>
<keyword evidence="4" id="KW-1185">Reference proteome</keyword>
<dbReference type="AlphaFoldDB" id="A0A1L3Q2L4"/>
<proteinExistence type="predicted"/>
<dbReference type="Proteomes" id="UP000198669">
    <property type="component" value="Unassembled WGS sequence"/>
</dbReference>
<dbReference type="Proteomes" id="UP000186879">
    <property type="component" value="Chromosome"/>
</dbReference>
<dbReference type="KEGG" id="mhaz:BHR79_06150"/>
<name>A0A1L3Q2L4_9EURY</name>
<dbReference type="Pfam" id="PF09947">
    <property type="entry name" value="DUF2180"/>
    <property type="match status" value="1"/>
</dbReference>
<evidence type="ECO:0000313" key="5">
    <source>
        <dbReference type="Proteomes" id="UP000198669"/>
    </source>
</evidence>
<reference evidence="1 4" key="1">
    <citation type="submission" date="2016-10" db="EMBL/GenBank/DDBJ databases">
        <title>Methanohalophilus halophilus.</title>
        <authorList>
            <person name="L'haridon S."/>
        </authorList>
    </citation>
    <scope>NUCLEOTIDE SEQUENCE [LARGE SCALE GENOMIC DNA]</scope>
    <source>
        <strain evidence="1 4">Z-7982</strain>
    </source>
</reference>
<dbReference type="EMBL" id="RJJG01000003">
    <property type="protein sequence ID" value="RNI09838.1"/>
    <property type="molecule type" value="Genomic_DNA"/>
</dbReference>
<evidence type="ECO:0000313" key="2">
    <source>
        <dbReference type="EMBL" id="RNI09838.1"/>
    </source>
</evidence>
<dbReference type="OrthoDB" id="144520at2157"/>
<gene>
    <name evidence="1" type="ORF">BHR79_06150</name>
    <name evidence="2" type="ORF">EFE40_04105</name>
    <name evidence="3" type="ORF">SAMN04515625_1281</name>
</gene>
<evidence type="ECO:0000313" key="4">
    <source>
        <dbReference type="Proteomes" id="UP000186879"/>
    </source>
</evidence>
<reference evidence="2 6" key="3">
    <citation type="submission" date="2018-10" db="EMBL/GenBank/DDBJ databases">
        <title>Cultivation of a novel Methanohalophilus strain from Kebrit Deep of the Red Sea and a genomic comparison of members of the genus Methanohalophilus.</title>
        <authorList>
            <person name="Guan Y."/>
            <person name="Ngugi D.K."/>
            <person name="Stingl U."/>
        </authorList>
    </citation>
    <scope>NUCLEOTIDE SEQUENCE [LARGE SCALE GENOMIC DNA]</scope>
    <source>
        <strain evidence="2 6">DSM 3094</strain>
    </source>
</reference>
<evidence type="ECO:0000313" key="3">
    <source>
        <dbReference type="EMBL" id="SDW59153.1"/>
    </source>
</evidence>
<dbReference type="EMBL" id="CP017921">
    <property type="protein sequence ID" value="APH39107.1"/>
    <property type="molecule type" value="Genomic_DNA"/>
</dbReference>
<sequence length="72" mass="8047">MMKCYDCSETGKDVEAAALCIVCGKGLCMDHSKEVKLQVSVGKPPEVKRLHKGLPHFMCNYCFDNTMEDAFD</sequence>
<organism evidence="1 4">
    <name type="scientific">Methanohalophilus halophilus</name>
    <dbReference type="NCBI Taxonomy" id="2177"/>
    <lineage>
        <taxon>Archaea</taxon>
        <taxon>Methanobacteriati</taxon>
        <taxon>Methanobacteriota</taxon>
        <taxon>Stenosarchaea group</taxon>
        <taxon>Methanomicrobia</taxon>
        <taxon>Methanosarcinales</taxon>
        <taxon>Methanosarcinaceae</taxon>
        <taxon>Methanohalophilus</taxon>
    </lineage>
</organism>
<reference evidence="3 5" key="2">
    <citation type="submission" date="2016-10" db="EMBL/GenBank/DDBJ databases">
        <authorList>
            <person name="de Groot N.N."/>
        </authorList>
    </citation>
    <scope>NUCLEOTIDE SEQUENCE [LARGE SCALE GENOMIC DNA]</scope>
    <source>
        <strain evidence="3 5">Z-7982</strain>
    </source>
</reference>
<dbReference type="InterPro" id="IPR011011">
    <property type="entry name" value="Znf_FYVE_PHD"/>
</dbReference>
<protein>
    <submittedName>
        <fullName evidence="2">DUF2180 family protein</fullName>
    </submittedName>
</protein>